<dbReference type="PROSITE" id="PS50280">
    <property type="entry name" value="SET"/>
    <property type="match status" value="1"/>
</dbReference>
<dbReference type="SUPFAM" id="SSF54001">
    <property type="entry name" value="Cysteine proteinases"/>
    <property type="match status" value="1"/>
</dbReference>
<dbReference type="SUPFAM" id="SSF82199">
    <property type="entry name" value="SET domain"/>
    <property type="match status" value="1"/>
</dbReference>
<feature type="compositionally biased region" description="Acidic residues" evidence="4">
    <location>
        <begin position="192"/>
        <end position="202"/>
    </location>
</feature>
<feature type="domain" description="SET" evidence="5">
    <location>
        <begin position="35"/>
        <end position="165"/>
    </location>
</feature>
<dbReference type="InterPro" id="IPR003653">
    <property type="entry name" value="Peptidase_C48_C"/>
</dbReference>
<keyword evidence="7" id="KW-1185">Reference proteome</keyword>
<feature type="region of interest" description="Disordered" evidence="4">
    <location>
        <begin position="180"/>
        <end position="220"/>
    </location>
</feature>
<dbReference type="InterPro" id="IPR051760">
    <property type="entry name" value="KMT5A"/>
</dbReference>
<dbReference type="EMBL" id="CP111022">
    <property type="protein sequence ID" value="WAR20332.1"/>
    <property type="molecule type" value="Genomic_DNA"/>
</dbReference>
<accession>A0ABY7FDY0</accession>
<evidence type="ECO:0000256" key="2">
    <source>
        <dbReference type="ARBA" id="ARBA00022670"/>
    </source>
</evidence>
<dbReference type="InterPro" id="IPR001214">
    <property type="entry name" value="SET_dom"/>
</dbReference>
<evidence type="ECO:0000256" key="3">
    <source>
        <dbReference type="ARBA" id="ARBA00022801"/>
    </source>
</evidence>
<evidence type="ECO:0000256" key="4">
    <source>
        <dbReference type="SAM" id="MobiDB-lite"/>
    </source>
</evidence>
<protein>
    <submittedName>
        <fullName evidence="6">KMT5A-like protein</fullName>
    </submittedName>
</protein>
<dbReference type="Pfam" id="PF02902">
    <property type="entry name" value="Peptidase_C48"/>
    <property type="match status" value="1"/>
</dbReference>
<dbReference type="InterPro" id="IPR038765">
    <property type="entry name" value="Papain-like_cys_pep_sf"/>
</dbReference>
<keyword evidence="2" id="KW-0645">Protease</keyword>
<comment type="similarity">
    <text evidence="1">Belongs to the peptidase C48 family.</text>
</comment>
<evidence type="ECO:0000313" key="6">
    <source>
        <dbReference type="EMBL" id="WAR20332.1"/>
    </source>
</evidence>
<organism evidence="6 7">
    <name type="scientific">Mya arenaria</name>
    <name type="common">Soft-shell clam</name>
    <dbReference type="NCBI Taxonomy" id="6604"/>
    <lineage>
        <taxon>Eukaryota</taxon>
        <taxon>Metazoa</taxon>
        <taxon>Spiralia</taxon>
        <taxon>Lophotrochozoa</taxon>
        <taxon>Mollusca</taxon>
        <taxon>Bivalvia</taxon>
        <taxon>Autobranchia</taxon>
        <taxon>Heteroconchia</taxon>
        <taxon>Euheterodonta</taxon>
        <taxon>Imparidentia</taxon>
        <taxon>Neoheterodontei</taxon>
        <taxon>Myida</taxon>
        <taxon>Myoidea</taxon>
        <taxon>Myidae</taxon>
        <taxon>Mya</taxon>
    </lineage>
</organism>
<reference evidence="6" key="1">
    <citation type="submission" date="2022-11" db="EMBL/GenBank/DDBJ databases">
        <title>Centuries of genome instability and evolution in soft-shell clam transmissible cancer (bioRxiv).</title>
        <authorList>
            <person name="Hart S.F.M."/>
            <person name="Yonemitsu M.A."/>
            <person name="Giersch R.M."/>
            <person name="Beal B.F."/>
            <person name="Arriagada G."/>
            <person name="Davis B.W."/>
            <person name="Ostrander E.A."/>
            <person name="Goff S.P."/>
            <person name="Metzger M.J."/>
        </authorList>
    </citation>
    <scope>NUCLEOTIDE SEQUENCE</scope>
    <source>
        <strain evidence="6">MELC-2E11</strain>
        <tissue evidence="6">Siphon/mantle</tissue>
    </source>
</reference>
<dbReference type="Gene3D" id="2.170.270.10">
    <property type="entry name" value="SET domain"/>
    <property type="match status" value="1"/>
</dbReference>
<dbReference type="PANTHER" id="PTHR46167">
    <property type="entry name" value="N-LYSINE METHYLTRANSFERASE KMT5A"/>
    <property type="match status" value="1"/>
</dbReference>
<sequence>MKKKVRASLSVNSFQQKKRTTPIQDARFWCETGLDKNGFKKQYIDKDIGYGVFATTDFKQSQFLLEYVGSSICTKEAARRSRLYTRQNKSSLPRCYMYYFHFKGEERIDATADTQRLAKFVNDAPLRNPKCNAKMKLVVFGGRPRLCLFALRDIKFGEEIRYDYGEDDRLLFWRSKATTTKPEGGKRKATEQEDSDDDPFDVEQERNQQQPKQHQTSDEHDIEVLWRQENALDNTLLGKIGSNSLLKSSFFYLKNTLTDEIIDSYMSLIVRGRNVLYIDTITATNIFEGRLEKTNLLRNEIIEEYDVCFAVVNENGGHWVLLIILGKEREIIYVNPQGETESSVQDYCNHWQC</sequence>
<dbReference type="Proteomes" id="UP001164746">
    <property type="component" value="Chromosome 11"/>
</dbReference>
<dbReference type="Pfam" id="PF00856">
    <property type="entry name" value="SET"/>
    <property type="match status" value="1"/>
</dbReference>
<evidence type="ECO:0000313" key="7">
    <source>
        <dbReference type="Proteomes" id="UP001164746"/>
    </source>
</evidence>
<dbReference type="Gene3D" id="3.40.395.10">
    <property type="entry name" value="Adenoviral Proteinase, Chain A"/>
    <property type="match status" value="1"/>
</dbReference>
<evidence type="ECO:0000259" key="5">
    <source>
        <dbReference type="PROSITE" id="PS50280"/>
    </source>
</evidence>
<dbReference type="SMART" id="SM00317">
    <property type="entry name" value="SET"/>
    <property type="match status" value="1"/>
</dbReference>
<name>A0ABY7FDY0_MYAAR</name>
<evidence type="ECO:0000256" key="1">
    <source>
        <dbReference type="ARBA" id="ARBA00005234"/>
    </source>
</evidence>
<proteinExistence type="inferred from homology"/>
<dbReference type="InterPro" id="IPR046341">
    <property type="entry name" value="SET_dom_sf"/>
</dbReference>
<keyword evidence="3" id="KW-0378">Hydrolase</keyword>
<dbReference type="PANTHER" id="PTHR46167:SF1">
    <property type="entry name" value="N-LYSINE METHYLTRANSFERASE KMT5A"/>
    <property type="match status" value="1"/>
</dbReference>
<gene>
    <name evidence="6" type="ORF">MAR_002170</name>
</gene>